<evidence type="ECO:0000256" key="1">
    <source>
        <dbReference type="ARBA" id="ARBA00001784"/>
    </source>
</evidence>
<dbReference type="GO" id="GO:0047605">
    <property type="term" value="F:acetolactate decarboxylase activity"/>
    <property type="evidence" value="ECO:0007669"/>
    <property type="project" value="UniProtKB-UniRule"/>
</dbReference>
<dbReference type="InterPro" id="IPR005128">
    <property type="entry name" value="Acetolactate_a_deCO2ase"/>
</dbReference>
<keyword evidence="6 9" id="KW-0210">Decarboxylase</keyword>
<evidence type="ECO:0000256" key="8">
    <source>
        <dbReference type="ARBA" id="ARBA00023239"/>
    </source>
</evidence>
<dbReference type="Gene3D" id="3.30.1330.80">
    <property type="entry name" value="Hypothetical protein, similar to alpha- acetolactate decarboxylase, domain 2"/>
    <property type="match status" value="2"/>
</dbReference>
<protein>
    <recommendedName>
        <fullName evidence="5 9">Alpha-acetolactate decarboxylase</fullName>
        <ecNumber evidence="4 9">4.1.1.5</ecNumber>
    </recommendedName>
</protein>
<comment type="similarity">
    <text evidence="3 9">Belongs to the alpha-acetolactate decarboxylase family.</text>
</comment>
<dbReference type="RefSeq" id="WP_228452740.1">
    <property type="nucleotide sequence ID" value="NZ_BJYI01000029.1"/>
</dbReference>
<evidence type="ECO:0000256" key="7">
    <source>
        <dbReference type="ARBA" id="ARBA00023061"/>
    </source>
</evidence>
<dbReference type="UniPathway" id="UPA00626">
    <property type="reaction ID" value="UER00678"/>
</dbReference>
<dbReference type="SUPFAM" id="SSF117856">
    <property type="entry name" value="AF0104/ALDC/Ptd012-like"/>
    <property type="match status" value="1"/>
</dbReference>
<dbReference type="PANTHER" id="PTHR35524:SF1">
    <property type="entry name" value="ALPHA-ACETOLACTATE DECARBOXYLASE"/>
    <property type="match status" value="1"/>
</dbReference>
<evidence type="ECO:0000256" key="4">
    <source>
        <dbReference type="ARBA" id="ARBA00013204"/>
    </source>
</evidence>
<dbReference type="CDD" id="cd17299">
    <property type="entry name" value="acetolactate_decarboxylase"/>
    <property type="match status" value="1"/>
</dbReference>
<dbReference type="AlphaFoldDB" id="A0A511YG50"/>
<dbReference type="NCBIfam" id="TIGR01252">
    <property type="entry name" value="acetolac_decarb"/>
    <property type="match status" value="1"/>
</dbReference>
<comment type="caution">
    <text evidence="10">The sequence shown here is derived from an EMBL/GenBank/DDBJ whole genome shotgun (WGS) entry which is preliminary data.</text>
</comment>
<evidence type="ECO:0000313" key="11">
    <source>
        <dbReference type="Proteomes" id="UP000321150"/>
    </source>
</evidence>
<dbReference type="GO" id="GO:0045151">
    <property type="term" value="P:acetoin biosynthetic process"/>
    <property type="evidence" value="ECO:0007669"/>
    <property type="project" value="UniProtKB-UniRule"/>
</dbReference>
<dbReference type="PANTHER" id="PTHR35524">
    <property type="entry name" value="ALPHA-ACETOLACTATE DECARBOXYLASE"/>
    <property type="match status" value="1"/>
</dbReference>
<comment type="pathway">
    <text evidence="2 9">Polyol metabolism; (R,R)-butane-2,3-diol biosynthesis; (R,R)-butane-2,3-diol from pyruvate: step 2/3.</text>
</comment>
<evidence type="ECO:0000256" key="5">
    <source>
        <dbReference type="ARBA" id="ARBA00020164"/>
    </source>
</evidence>
<evidence type="ECO:0000256" key="2">
    <source>
        <dbReference type="ARBA" id="ARBA00005170"/>
    </source>
</evidence>
<organism evidence="10 11">
    <name type="scientific">Chryseobacterium lathyri</name>
    <dbReference type="NCBI Taxonomy" id="395933"/>
    <lineage>
        <taxon>Bacteria</taxon>
        <taxon>Pseudomonadati</taxon>
        <taxon>Bacteroidota</taxon>
        <taxon>Flavobacteriia</taxon>
        <taxon>Flavobacteriales</taxon>
        <taxon>Weeksellaceae</taxon>
        <taxon>Chryseobacterium group</taxon>
        <taxon>Chryseobacterium</taxon>
    </lineage>
</organism>
<keyword evidence="8 9" id="KW-0456">Lyase</keyword>
<accession>A0A511YG50</accession>
<evidence type="ECO:0000256" key="9">
    <source>
        <dbReference type="PIRNR" id="PIRNR001332"/>
    </source>
</evidence>
<evidence type="ECO:0000313" key="10">
    <source>
        <dbReference type="EMBL" id="GEN74187.1"/>
    </source>
</evidence>
<dbReference type="EC" id="4.1.1.5" evidence="4 9"/>
<comment type="catalytic activity">
    <reaction evidence="1 9">
        <text>(2S)-2-acetolactate + H(+) = (R)-acetoin + CO2</text>
        <dbReference type="Rhea" id="RHEA:21580"/>
        <dbReference type="ChEBI" id="CHEBI:15378"/>
        <dbReference type="ChEBI" id="CHEBI:15686"/>
        <dbReference type="ChEBI" id="CHEBI:16526"/>
        <dbReference type="ChEBI" id="CHEBI:58476"/>
        <dbReference type="EC" id="4.1.1.5"/>
    </reaction>
</comment>
<dbReference type="EMBL" id="BJYI01000029">
    <property type="protein sequence ID" value="GEN74187.1"/>
    <property type="molecule type" value="Genomic_DNA"/>
</dbReference>
<dbReference type="PIRSF" id="PIRSF001332">
    <property type="entry name" value="Acetolac_decarb"/>
    <property type="match status" value="1"/>
</dbReference>
<dbReference type="Pfam" id="PF03306">
    <property type="entry name" value="AAL_decarboxy"/>
    <property type="match status" value="1"/>
</dbReference>
<evidence type="ECO:0000256" key="3">
    <source>
        <dbReference type="ARBA" id="ARBA00007106"/>
    </source>
</evidence>
<proteinExistence type="inferred from homology"/>
<dbReference type="Proteomes" id="UP000321150">
    <property type="component" value="Unassembled WGS sequence"/>
</dbReference>
<gene>
    <name evidence="10" type="primary">alsD</name>
    <name evidence="10" type="ORF">CLA01_42590</name>
</gene>
<reference evidence="10 11" key="1">
    <citation type="submission" date="2019-07" db="EMBL/GenBank/DDBJ databases">
        <title>Whole genome shotgun sequence of Chryseobacterium lathyri NBRC 105250.</title>
        <authorList>
            <person name="Hosoyama A."/>
            <person name="Uohara A."/>
            <person name="Ohji S."/>
            <person name="Ichikawa N."/>
        </authorList>
    </citation>
    <scope>NUCLEOTIDE SEQUENCE [LARGE SCALE GENOMIC DNA]</scope>
    <source>
        <strain evidence="10 11">NBRC 105250</strain>
    </source>
</reference>
<keyword evidence="7 9" id="KW-0005">Acetoin biosynthesis</keyword>
<name>A0A511YG50_9FLAO</name>
<evidence type="ECO:0000256" key="6">
    <source>
        <dbReference type="ARBA" id="ARBA00022793"/>
    </source>
</evidence>
<sequence length="277" mass="31403">MKNIFYFILWAASNHFNAQQTDHSNSLLKNPATDHTMESLKHNHLYQYGIAEAFIGGLYRGTLSLEDLKSRGDFGLGAPDMLDGELTILDGKVYQTKATGLTITPGDQFKTSLVFVTFFKPDHIFTIKNKVDYQSALREISNILSHKNSMFAVKITGKFTHVKTRAFPPVEKEPFPALTSIADKQKIFDFSDTEGTLVGFYLPEYLNGINVKGFHFHFISSDGKQGGHVLDFEGENLKAEVAVLKSFNLETSDNKDFQNFQFQQKNNESLERLEQRR</sequence>